<dbReference type="PANTHER" id="PTHR19862">
    <property type="entry name" value="WD REPEAT-CONTAINING PROTEIN 48"/>
    <property type="match status" value="1"/>
</dbReference>
<comment type="similarity">
    <text evidence="1">Belongs to the WD repeat WDR48 family.</text>
</comment>
<dbReference type="AlphaFoldDB" id="A0A8H7BZ12"/>
<dbReference type="InterPro" id="IPR015943">
    <property type="entry name" value="WD40/YVTN_repeat-like_dom_sf"/>
</dbReference>
<feature type="region of interest" description="Disordered" evidence="5">
    <location>
        <begin position="730"/>
        <end position="804"/>
    </location>
</feature>
<feature type="compositionally biased region" description="Low complexity" evidence="5">
    <location>
        <begin position="594"/>
        <end position="603"/>
    </location>
</feature>
<feature type="repeat" description="WD" evidence="4">
    <location>
        <begin position="208"/>
        <end position="249"/>
    </location>
</feature>
<proteinExistence type="inferred from homology"/>
<dbReference type="SMART" id="SM00320">
    <property type="entry name" value="WD40"/>
    <property type="match status" value="7"/>
</dbReference>
<evidence type="ECO:0000256" key="2">
    <source>
        <dbReference type="ARBA" id="ARBA00022574"/>
    </source>
</evidence>
<organism evidence="6 7">
    <name type="scientific">Apophysomyces ossiformis</name>
    <dbReference type="NCBI Taxonomy" id="679940"/>
    <lineage>
        <taxon>Eukaryota</taxon>
        <taxon>Fungi</taxon>
        <taxon>Fungi incertae sedis</taxon>
        <taxon>Mucoromycota</taxon>
        <taxon>Mucoromycotina</taxon>
        <taxon>Mucoromycetes</taxon>
        <taxon>Mucorales</taxon>
        <taxon>Mucorineae</taxon>
        <taxon>Mucoraceae</taxon>
        <taxon>Apophysomyces</taxon>
    </lineage>
</organism>
<dbReference type="SUPFAM" id="SSF50978">
    <property type="entry name" value="WD40 repeat-like"/>
    <property type="match status" value="1"/>
</dbReference>
<evidence type="ECO:0000256" key="3">
    <source>
        <dbReference type="ARBA" id="ARBA00022737"/>
    </source>
</evidence>
<dbReference type="GO" id="GO:0000724">
    <property type="term" value="P:double-strand break repair via homologous recombination"/>
    <property type="evidence" value="ECO:0007669"/>
    <property type="project" value="TreeGrafter"/>
</dbReference>
<dbReference type="InterPro" id="IPR001680">
    <property type="entry name" value="WD40_rpt"/>
</dbReference>
<keyword evidence="3" id="KW-0677">Repeat</keyword>
<accession>A0A8H7BZ12</accession>
<keyword evidence="2 4" id="KW-0853">WD repeat</keyword>
<feature type="compositionally biased region" description="Polar residues" evidence="5">
    <location>
        <begin position="705"/>
        <end position="714"/>
    </location>
</feature>
<dbReference type="GO" id="GO:0043130">
    <property type="term" value="F:ubiquitin binding"/>
    <property type="evidence" value="ECO:0007669"/>
    <property type="project" value="TreeGrafter"/>
</dbReference>
<feature type="compositionally biased region" description="Polar residues" evidence="5">
    <location>
        <begin position="604"/>
        <end position="619"/>
    </location>
</feature>
<feature type="compositionally biased region" description="Basic and acidic residues" evidence="5">
    <location>
        <begin position="574"/>
        <end position="583"/>
    </location>
</feature>
<dbReference type="InterPro" id="IPR036322">
    <property type="entry name" value="WD40_repeat_dom_sf"/>
</dbReference>
<feature type="region of interest" description="Disordered" evidence="5">
    <location>
        <begin position="574"/>
        <end position="714"/>
    </location>
</feature>
<feature type="compositionally biased region" description="Polar residues" evidence="5">
    <location>
        <begin position="731"/>
        <end position="741"/>
    </location>
</feature>
<dbReference type="CDD" id="cd00200">
    <property type="entry name" value="WD40"/>
    <property type="match status" value="1"/>
</dbReference>
<evidence type="ECO:0008006" key="8">
    <source>
        <dbReference type="Google" id="ProtNLM"/>
    </source>
</evidence>
<evidence type="ECO:0000256" key="4">
    <source>
        <dbReference type="PROSITE-ProRule" id="PRU00221"/>
    </source>
</evidence>
<feature type="repeat" description="WD" evidence="4">
    <location>
        <begin position="250"/>
        <end position="291"/>
    </location>
</feature>
<dbReference type="Proteomes" id="UP000605846">
    <property type="component" value="Unassembled WGS sequence"/>
</dbReference>
<gene>
    <name evidence="6" type="ORF">EC973_008879</name>
</gene>
<dbReference type="InterPro" id="IPR021772">
    <property type="entry name" value="WDR48/Bun107"/>
</dbReference>
<dbReference type="PROSITE" id="PS50082">
    <property type="entry name" value="WD_REPEATS_2"/>
    <property type="match status" value="4"/>
</dbReference>
<dbReference type="Pfam" id="PF11816">
    <property type="entry name" value="DUF3337"/>
    <property type="match status" value="1"/>
</dbReference>
<dbReference type="InterPro" id="IPR020472">
    <property type="entry name" value="WD40_PAC1"/>
</dbReference>
<dbReference type="PROSITE" id="PS50294">
    <property type="entry name" value="WD_REPEATS_REGION"/>
    <property type="match status" value="4"/>
</dbReference>
<dbReference type="InterPro" id="IPR019775">
    <property type="entry name" value="WD40_repeat_CS"/>
</dbReference>
<dbReference type="InterPro" id="IPR051246">
    <property type="entry name" value="WDR48"/>
</dbReference>
<sequence>MKASTRRKVSYVVKQRNEEQAHCLGVNSLALDPTAVVETSENAAVGGVLYSAGRDGVVAGWDIHMKFKREQELANNTSGDKWVLDREMLHPAPRATCKVFSQMHTDWVNDIAICKGGTCIVSASSDRTVKVWKPYSDIPGVAHTIGWHTDYVKCLAYASKADRVASAGLDKKINIWDIEHGQAAITIDAVASKNNQNCAHDTSVTRHDDSSKLSIYALAINPTGTIIATGSPEKVVRLWDTRSGKRIGKLTGHTDNIRALLISDDGKVILSGSSDSTIKLWSVKSQRCLTTYETHPDSVWALYSDHPDLKTFYAGSRDGLVTKTEILNTDTSISSESECVGLFKEKSGVVKIVALQDAYVWTATSSSSVNRWLSVPSRETRQVLMRSEFNPEIPSSAIVRLPHSKSPFSAPVPDPFLGSDNLTLYAGSIMSIPVSYHEDEADSTETLVPVRETPDDVIEGKPGIVSHLVLQNRRQVLTQDTNGNIALWDLVKCTQLKMFGRRSLEEVAKEISNIESFPAWCSVDTKIGAITVQLHEFNCFDCEMYADEADLPDEYEIRDDQRKLHNRANDVVRCDTDSEEKTTETGASIGKLDQATQAPQTPQEAVSSEKQSTEVSSTPARKVKGRKEVGAPSPLKLPLTAITTNGDKSPFHPSSEAAQSTDMFRGPYTAPPTTSHQFDYFSGTHHLPQRRDSSVQIPPPAALTNGATSPTSSTFINRLKNLSVKAKLSRIPSNETNTADSEGNEKQLDTYAEEDESTESKQDSEDDEQNVNTAQEATGPSSVEDKVTELYNPPNTDEFPPLSIPPTTTIIIAEESAEASTGMDLYRGTVATAGDDADLIVKSAPSWLLSYLLYSKTPNKETVKLTFILKRFDGTSLPELPGGPNNRLLANRVLRVRKLIQYVIEKLELDSAQAERIELLCGDTVLTPTTTLATIKQHILKSSGDIPLSYRYKDEGVQATGPSSSTAMSLQAGAK</sequence>
<evidence type="ECO:0000313" key="7">
    <source>
        <dbReference type="Proteomes" id="UP000605846"/>
    </source>
</evidence>
<evidence type="ECO:0000313" key="6">
    <source>
        <dbReference type="EMBL" id="KAF7731707.1"/>
    </source>
</evidence>
<dbReference type="Gene3D" id="2.130.10.10">
    <property type="entry name" value="YVTN repeat-like/Quinoprotein amine dehydrogenase"/>
    <property type="match status" value="2"/>
</dbReference>
<dbReference type="PANTHER" id="PTHR19862:SF14">
    <property type="entry name" value="WD REPEAT-CONTAINING PROTEIN 48"/>
    <property type="match status" value="1"/>
</dbReference>
<dbReference type="PROSITE" id="PS00678">
    <property type="entry name" value="WD_REPEATS_1"/>
    <property type="match status" value="1"/>
</dbReference>
<protein>
    <recommendedName>
        <fullName evidence="8">WD repeat protein</fullName>
    </recommendedName>
</protein>
<dbReference type="OrthoDB" id="2421129at2759"/>
<feature type="compositionally biased region" description="Polar residues" evidence="5">
    <location>
        <begin position="770"/>
        <end position="781"/>
    </location>
</feature>
<name>A0A8H7BZ12_9FUNG</name>
<dbReference type="EMBL" id="JABAYA010000008">
    <property type="protein sequence ID" value="KAF7731707.1"/>
    <property type="molecule type" value="Genomic_DNA"/>
</dbReference>
<comment type="caution">
    <text evidence="6">The sequence shown here is derived from an EMBL/GenBank/DDBJ whole genome shotgun (WGS) entry which is preliminary data.</text>
</comment>
<reference evidence="6" key="1">
    <citation type="submission" date="2020-01" db="EMBL/GenBank/DDBJ databases">
        <title>Genome Sequencing of Three Apophysomyces-Like Fungal Strains Confirms a Novel Fungal Genus in the Mucoromycota with divergent Burkholderia-like Endosymbiotic Bacteria.</title>
        <authorList>
            <person name="Stajich J.E."/>
            <person name="Macias A.M."/>
            <person name="Carter-House D."/>
            <person name="Lovett B."/>
            <person name="Kasson L.R."/>
            <person name="Berry K."/>
            <person name="Grigoriev I."/>
            <person name="Chang Y."/>
            <person name="Spatafora J."/>
            <person name="Kasson M.T."/>
        </authorList>
    </citation>
    <scope>NUCLEOTIDE SEQUENCE</scope>
    <source>
        <strain evidence="6">NRRL A-21654</strain>
    </source>
</reference>
<feature type="repeat" description="WD" evidence="4">
    <location>
        <begin position="145"/>
        <end position="186"/>
    </location>
</feature>
<evidence type="ECO:0000256" key="1">
    <source>
        <dbReference type="ARBA" id="ARBA00006917"/>
    </source>
</evidence>
<keyword evidence="7" id="KW-1185">Reference proteome</keyword>
<dbReference type="Pfam" id="PF00400">
    <property type="entry name" value="WD40"/>
    <property type="match status" value="5"/>
</dbReference>
<dbReference type="PRINTS" id="PR00320">
    <property type="entry name" value="GPROTEINBRPT"/>
</dbReference>
<feature type="repeat" description="WD" evidence="4">
    <location>
        <begin position="101"/>
        <end position="133"/>
    </location>
</feature>
<evidence type="ECO:0000256" key="5">
    <source>
        <dbReference type="SAM" id="MobiDB-lite"/>
    </source>
</evidence>